<comment type="caution">
    <text evidence="2">The sequence shown here is derived from an EMBL/GenBank/DDBJ whole genome shotgun (WGS) entry which is preliminary data.</text>
</comment>
<keyword evidence="3" id="KW-1185">Reference proteome</keyword>
<dbReference type="EMBL" id="BMDZ01000029">
    <property type="protein sequence ID" value="GGB43597.1"/>
    <property type="molecule type" value="Genomic_DNA"/>
</dbReference>
<name>A0ABQ1IL25_9PROT</name>
<proteinExistence type="predicted"/>
<dbReference type="Proteomes" id="UP000603352">
    <property type="component" value="Unassembled WGS sequence"/>
</dbReference>
<reference evidence="3" key="1">
    <citation type="journal article" date="2019" name="Int. J. Syst. Evol. Microbiol.">
        <title>The Global Catalogue of Microorganisms (GCM) 10K type strain sequencing project: providing services to taxonomists for standard genome sequencing and annotation.</title>
        <authorList>
            <consortium name="The Broad Institute Genomics Platform"/>
            <consortium name="The Broad Institute Genome Sequencing Center for Infectious Disease"/>
            <person name="Wu L."/>
            <person name="Ma J."/>
        </authorList>
    </citation>
    <scope>NUCLEOTIDE SEQUENCE [LARGE SCALE GENOMIC DNA]</scope>
    <source>
        <strain evidence="3">CGMCC 1.10188</strain>
    </source>
</reference>
<feature type="transmembrane region" description="Helical" evidence="1">
    <location>
        <begin position="27"/>
        <end position="46"/>
    </location>
</feature>
<evidence type="ECO:0000313" key="2">
    <source>
        <dbReference type="EMBL" id="GGB43597.1"/>
    </source>
</evidence>
<gene>
    <name evidence="2" type="ORF">GCM10011505_26130</name>
</gene>
<sequence length="142" mass="15055">MLSAKARNGGSRIAMCQDMYREHPSALFMPLAGLLIAAAVLTALWLRVEVVQPETLTWACLADARPLWCGPRQLLLEAFNLGIFGGLALIVSVAALLVTHPLGRKLALAGLVLSIFAFALYNAGAAAPAAVFASLRLMRARG</sequence>
<feature type="transmembrane region" description="Helical" evidence="1">
    <location>
        <begin position="106"/>
        <end position="133"/>
    </location>
</feature>
<keyword evidence="1" id="KW-0472">Membrane</keyword>
<feature type="transmembrane region" description="Helical" evidence="1">
    <location>
        <begin position="78"/>
        <end position="99"/>
    </location>
</feature>
<keyword evidence="1" id="KW-1133">Transmembrane helix</keyword>
<organism evidence="2 3">
    <name type="scientific">Tistrella bauzanensis</name>
    <dbReference type="NCBI Taxonomy" id="657419"/>
    <lineage>
        <taxon>Bacteria</taxon>
        <taxon>Pseudomonadati</taxon>
        <taxon>Pseudomonadota</taxon>
        <taxon>Alphaproteobacteria</taxon>
        <taxon>Geminicoccales</taxon>
        <taxon>Geminicoccaceae</taxon>
        <taxon>Tistrella</taxon>
    </lineage>
</organism>
<evidence type="ECO:0000256" key="1">
    <source>
        <dbReference type="SAM" id="Phobius"/>
    </source>
</evidence>
<accession>A0ABQ1IL25</accession>
<keyword evidence="1" id="KW-0812">Transmembrane</keyword>
<protein>
    <submittedName>
        <fullName evidence="2">Uncharacterized protein</fullName>
    </submittedName>
</protein>
<evidence type="ECO:0000313" key="3">
    <source>
        <dbReference type="Proteomes" id="UP000603352"/>
    </source>
</evidence>